<dbReference type="GO" id="GO:0030659">
    <property type="term" value="C:cytoplasmic vesicle membrane"/>
    <property type="evidence" value="ECO:0007669"/>
    <property type="project" value="TreeGrafter"/>
</dbReference>
<feature type="compositionally biased region" description="Polar residues" evidence="5">
    <location>
        <begin position="90"/>
        <end position="102"/>
    </location>
</feature>
<comment type="caution">
    <text evidence="8">The sequence shown here is derived from an EMBL/GenBank/DDBJ whole genome shotgun (WGS) entry which is preliminary data.</text>
</comment>
<keyword evidence="2" id="KW-0863">Zinc-finger</keyword>
<dbReference type="EMBL" id="LODT01000004">
    <property type="protein sequence ID" value="KYR02199.1"/>
    <property type="molecule type" value="Genomic_DNA"/>
</dbReference>
<keyword evidence="6" id="KW-0812">Transmembrane</keyword>
<dbReference type="OrthoDB" id="18423at2759"/>
<dbReference type="PANTHER" id="PTHR13715">
    <property type="entry name" value="RYANODINE RECEPTOR AND IP3 RECEPTOR"/>
    <property type="match status" value="1"/>
</dbReference>
<dbReference type="InterPro" id="IPR009460">
    <property type="entry name" value="Ryanrecept_TM4-6"/>
</dbReference>
<evidence type="ECO:0000256" key="3">
    <source>
        <dbReference type="ARBA" id="ARBA00022833"/>
    </source>
</evidence>
<keyword evidence="1" id="KW-0479">Metal-binding</keyword>
<dbReference type="InterPro" id="IPR043145">
    <property type="entry name" value="Znf_ZZ_sf"/>
</dbReference>
<evidence type="ECO:0000256" key="1">
    <source>
        <dbReference type="ARBA" id="ARBA00022723"/>
    </source>
</evidence>
<reference evidence="8 9" key="1">
    <citation type="submission" date="2015-12" db="EMBL/GenBank/DDBJ databases">
        <title>Dictyostelia acquired genes for synthesis and detection of signals that induce cell-type specialization by lateral gene transfer from prokaryotes.</title>
        <authorList>
            <person name="Gloeckner G."/>
            <person name="Schaap P."/>
        </authorList>
    </citation>
    <scope>NUCLEOTIDE SEQUENCE [LARGE SCALE GENOMIC DNA]</scope>
    <source>
        <strain evidence="8 9">TK</strain>
    </source>
</reference>
<dbReference type="Proteomes" id="UP000076078">
    <property type="component" value="Unassembled WGS sequence"/>
</dbReference>
<protein>
    <submittedName>
        <fullName evidence="8">Inositol 1</fullName>
    </submittedName>
</protein>
<keyword evidence="3" id="KW-0862">Zinc</keyword>
<dbReference type="Pfam" id="PF08454">
    <property type="entry name" value="RIH_assoc"/>
    <property type="match status" value="1"/>
</dbReference>
<feature type="transmembrane region" description="Helical" evidence="6">
    <location>
        <begin position="2581"/>
        <end position="2608"/>
    </location>
</feature>
<organism evidence="8 9">
    <name type="scientific">Tieghemostelium lacteum</name>
    <name type="common">Slime mold</name>
    <name type="synonym">Dictyostelium lacteum</name>
    <dbReference type="NCBI Taxonomy" id="361077"/>
    <lineage>
        <taxon>Eukaryota</taxon>
        <taxon>Amoebozoa</taxon>
        <taxon>Evosea</taxon>
        <taxon>Eumycetozoa</taxon>
        <taxon>Dictyostelia</taxon>
        <taxon>Dictyosteliales</taxon>
        <taxon>Raperosteliaceae</taxon>
        <taxon>Tieghemostelium</taxon>
    </lineage>
</organism>
<feature type="region of interest" description="Disordered" evidence="5">
    <location>
        <begin position="1762"/>
        <end position="1807"/>
    </location>
</feature>
<feature type="compositionally biased region" description="Acidic residues" evidence="5">
    <location>
        <begin position="1762"/>
        <end position="1776"/>
    </location>
</feature>
<dbReference type="Pfam" id="PF06459">
    <property type="entry name" value="RR_TM4-6"/>
    <property type="match status" value="1"/>
</dbReference>
<dbReference type="PROSITE" id="PS01357">
    <property type="entry name" value="ZF_ZZ_1"/>
    <property type="match status" value="1"/>
</dbReference>
<evidence type="ECO:0000256" key="2">
    <source>
        <dbReference type="ARBA" id="ARBA00022771"/>
    </source>
</evidence>
<feature type="transmembrane region" description="Helical" evidence="6">
    <location>
        <begin position="2708"/>
        <end position="2732"/>
    </location>
</feature>
<proteinExistence type="predicted"/>
<feature type="transmembrane region" description="Helical" evidence="6">
    <location>
        <begin position="2629"/>
        <end position="2651"/>
    </location>
</feature>
<feature type="region of interest" description="Disordered" evidence="5">
    <location>
        <begin position="83"/>
        <end position="113"/>
    </location>
</feature>
<dbReference type="SUPFAM" id="SSF57850">
    <property type="entry name" value="RING/U-box"/>
    <property type="match status" value="1"/>
</dbReference>
<dbReference type="SMART" id="SM00291">
    <property type="entry name" value="ZnF_ZZ"/>
    <property type="match status" value="1"/>
</dbReference>
<feature type="transmembrane region" description="Helical" evidence="6">
    <location>
        <begin position="2517"/>
        <end position="2541"/>
    </location>
</feature>
<keyword evidence="4" id="KW-0175">Coiled coil</keyword>
<feature type="domain" description="ZZ-type" evidence="7">
    <location>
        <begin position="983"/>
        <end position="1009"/>
    </location>
</feature>
<accession>A0A152A7I8</accession>
<evidence type="ECO:0000256" key="6">
    <source>
        <dbReference type="SAM" id="Phobius"/>
    </source>
</evidence>
<feature type="compositionally biased region" description="Basic and acidic residues" evidence="5">
    <location>
        <begin position="1777"/>
        <end position="1786"/>
    </location>
</feature>
<sequence>MSEENKDSLKTGDRIAFSIDSIEFQRECYISIASESQNKLNAKCHSFLDFKRNKESVFLVFKEIKDYQKGKKKKDDEEIDLGLDDDHSQMTKSQHSGQNTPKSAGGRSRSGTQVLVDDTNHLAVKMDNLGLQRKNSKNALLQGSHESIPALNNSASGHGAGDRSKENSVNVPHHQNQKKKVRKTSEHKSGDPIYYDDKVFFQNFNGNYLAIAGEGNGKYFTLIEEFDDESCLFVLTSKNYENSRPILNNDKLFISVRRDYLELIVTDITIKLSFKEDRGGDKFKINLSNDVSVEINALEDNDHIFLSHREGGYLSVQDKDKLLFTSNNKINHELYDSLFELLKVEESENEMIYKIKSLSTNKYLSISQATDINNHNSVILVDEKDTDNKYSTFKFIERYENSSSSQEVKSLYYNQHYFIQSLSDQYLHHQLNSESSNFVGHVQQLKYDDFQIKKPPFDVFDKCKNLLSNISNLVKAKTTDETLAQLKNIISLIKGNKNSDDIKILKELLVKNLDSIITFVKGLLKVSPSTSSPSHSSSSTSPQQKVIIRFFNLLSLTAKESPTYGMLLMNYYNSIKFLANSSTTLKVHFVTYLIAVYQDNKILLESLSELKIQEYLDIINGCSEKDKDYPYVKAELVKLLNCFCVCQKFTILKNQILLSNIYQKQGFFFGKKPSQDIITFQVAPKEKNPDDKSESEKSESKKSDDDDASEKSHHSFKEYDYSYDEYRKKFGINDQYIVKFQLQEGGEWILSDDFDSNHKTKIEKYQYDYPYHALGLFCNLICGGVSYQDLLVKKLGLKQEDCVNLIGSKYVINELKFPFIYFLSCYPMAAKNAKYLDIDYSFDPSVEGATHRVERVVNSTKVQYKKHKHKLKKDTPYYESCTYCKRSHEGYSQFFYECQDCGYPKFTLCERCTMLSGSLVYEEEEKDVFSDDNDDEKPKADPEPYTIDSMKFYYVDSDIHLHPMIKSNSDMLYQFYRENEFTCAHCKKPDQATGYHCTTCGDYDICNDCFSKYRPRNSINSITETPDNIGLYTPTQQWALTKHLLPTLPTIKPETKDQFISLVFTIVKQDINSRYTNLTYQMILKYFEKGYLEGMEAYILELIYSKRKDSLYVDEDIVFFDPLDKLMELAVKLNQKNMFEQFIVEHDFDNNETLVTLWNQYFNLSRKIKDEWKFPEYYLHHNFKNVPMVQSFMSALKGQNIVNHFEIRCQINNPTYHNGTFIEIIKSLKNTTSSPSDVASNFDAIVNSLKSLFDTFEALSIASIEPEELKIYSFFYQEITPLVYRLFRFLGSLYNSKQISRDKVQKLYDTICSIMFHNEGSKLSHGSYTKKNIEILIEFSITNGDILGNNIRLLEVIEDYNKFQDSIYIDILISFIFFSKPDQLNPFYVELLSKIAQPTKHSAILNNQNLITKSFLQYQSTIKNSWFISKEHILSNISNVKPPTNIPNISITPSISVTPSISINNSPTPAIRINNNNNNNNNITAPPVNQNTIKNSLNFIKLLSSCCAGESSDAEMLARKFISIDSCIDILVELTKVIVDEPDQNKMLFEFQKSYTFLLYEVYFNSKIQLKYSEIPAKNTQQLFKNFDDILNHFVQECNRIERQNRDIEKQMIKQQEKQKKNKKKTLHQKKQSSLTIGNLTIAAQLPSLLSPDKTKPTTAQDEEETLEFIKISPEKARFMKEITNEILIPMMTMLKMYLHIMSEERVQLVETAEQKSFFKEVIDTFKKLFKKVKEPAVGKKKKSLLDDIDLVGLGINLDGSDNESETIEDLEDSDNEDNKSTKSMDKDDDDLDGEEKEEGEEEEYKENEEFDNYFYYLSDKTDKYEFKALFSELGSAEKYFFCKEIKEYLSEMKSFGEEVRYFKKILKTDFVLAFNQEAADEDDEDSSNKEAIGVTFEKSYIIFHQPLIDFTMEPYVYHAMSQVISGDHIGQSLKTYAKANNNEMLLTCLHILKSLTDVKASDIKDKVALILLKILKQSNDVNMIHPLLRRFNTLLKNESKRREVLDTIKFNFKVSPDNLLFRGLHDLIGHCIVILKKHKSAEFYDSKIYGNSLSEIPLELDYCVQVFNFIGLLCKGKNNFIQHNILFQPGNYNIYRDLVDFLVELSEKFVKSNQSSLHYHMVAISLFRCLKDIANSNPDNQQLLSNSKITSCVYEILSIALSDPNEAHQFADGCFMVTVPDLEADQVEESRCKRKFMFVLLKKVIMDFLIKRMDTNNQILIRQTISELDFTCLEKAAQIVKDKLFQDDFKSLDDKLKDIDEINYKRELQKLFYPREASIFKKVNRRKKSSPGIDNAVTLQLGPYHKGLDYAVCKFVTIKICYFTQALINSAYLKYPKLIDFNTDLLNSVSNIIGRVEMVYRDQVESIYYPIPYYINKNETKVVSTMSFGKSMLRAFNLSLSEKEIANKNEQIKVYKANPRHLSFQKDLEEHFYEEKVDWEQPTEKITTFMDWSKYTLFKIENRNIFIEKSPIKTFFYRNFHNFRLVSFILALTINFILLAYSVSGGPGEIKKDMGSLYNSVIIVLAAIHIVVSVLALIGFSVKNMYIRFYSELEPVNIIDGDYQDPNSLDYRNVLSLTSLYYILALVFSIIGTAFNPFFFAFHIFQYSLNTEALTIMIKEVSKHTKTLAILFVFLIQTAYLMSIISYLFFNNRYIGESDEPLCTTLAQCFATNIYYGIMQGGSVLDKLRFETFTENSNALVGEVTGWIVFNLVFWIIITIVLLNVILGIIVDALGNMRDRKSDFQRYKNTNCFICSINRDTFQQNELDFENHVEVEHNKWNYLYYYEYLKNRNRYFIKEELKQSTLNPRKAMEVYFYKQIYDCKYAAIFPLEKSLSIENRENKK</sequence>
<dbReference type="Pfam" id="PF00569">
    <property type="entry name" value="ZZ"/>
    <property type="match status" value="1"/>
</dbReference>
<feature type="region of interest" description="Disordered" evidence="5">
    <location>
        <begin position="148"/>
        <end position="189"/>
    </location>
</feature>
<keyword evidence="6" id="KW-1133">Transmembrane helix</keyword>
<evidence type="ECO:0000259" key="7">
    <source>
        <dbReference type="PROSITE" id="PS01357"/>
    </source>
</evidence>
<dbReference type="InterPro" id="IPR013662">
    <property type="entry name" value="RIH_assoc-dom"/>
</dbReference>
<dbReference type="GO" id="GO:0006874">
    <property type="term" value="P:intracellular calcium ion homeostasis"/>
    <property type="evidence" value="ECO:0007669"/>
    <property type="project" value="InterPro"/>
</dbReference>
<gene>
    <name evidence="8" type="ORF">DLAC_01018</name>
</gene>
<keyword evidence="9" id="KW-1185">Reference proteome</keyword>
<evidence type="ECO:0000313" key="9">
    <source>
        <dbReference type="Proteomes" id="UP000076078"/>
    </source>
</evidence>
<evidence type="ECO:0000256" key="4">
    <source>
        <dbReference type="SAM" id="Coils"/>
    </source>
</evidence>
<dbReference type="InterPro" id="IPR000433">
    <property type="entry name" value="Znf_ZZ"/>
</dbReference>
<dbReference type="InterPro" id="IPR015925">
    <property type="entry name" value="Ryanodine_IP3_receptor"/>
</dbReference>
<feature type="compositionally biased region" description="Acidic residues" evidence="5">
    <location>
        <begin position="1787"/>
        <end position="1807"/>
    </location>
</feature>
<feature type="compositionally biased region" description="Basic and acidic residues" evidence="5">
    <location>
        <begin position="684"/>
        <end position="713"/>
    </location>
</feature>
<feature type="coiled-coil region" evidence="4">
    <location>
        <begin position="1591"/>
        <end position="1633"/>
    </location>
</feature>
<dbReference type="PANTHER" id="PTHR13715:SF99">
    <property type="entry name" value="INOSITOL 1,4,5-TRISPHOSPHATE RECEPTOR-LIKE PROTEIN A"/>
    <property type="match status" value="1"/>
</dbReference>
<feature type="transmembrane region" description="Helical" evidence="6">
    <location>
        <begin position="2486"/>
        <end position="2505"/>
    </location>
</feature>
<evidence type="ECO:0000313" key="8">
    <source>
        <dbReference type="EMBL" id="KYR02199.1"/>
    </source>
</evidence>
<dbReference type="Gene3D" id="3.30.60.90">
    <property type="match status" value="1"/>
</dbReference>
<dbReference type="InParanoid" id="A0A152A7I8"/>
<feature type="region of interest" description="Disordered" evidence="5">
    <location>
        <begin position="683"/>
        <end position="713"/>
    </location>
</feature>
<dbReference type="GO" id="GO:0008270">
    <property type="term" value="F:zinc ion binding"/>
    <property type="evidence" value="ECO:0007669"/>
    <property type="project" value="UniProtKB-KW"/>
</dbReference>
<dbReference type="STRING" id="361077.A0A152A7I8"/>
<evidence type="ECO:0000256" key="5">
    <source>
        <dbReference type="SAM" id="MobiDB-lite"/>
    </source>
</evidence>
<name>A0A152A7I8_TIELA</name>
<dbReference type="GO" id="GO:0005219">
    <property type="term" value="F:ryanodine-sensitive calcium-release channel activity"/>
    <property type="evidence" value="ECO:0007669"/>
    <property type="project" value="InterPro"/>
</dbReference>
<keyword evidence="6" id="KW-0472">Membrane</keyword>